<proteinExistence type="predicted"/>
<dbReference type="Gene3D" id="1.10.510.10">
    <property type="entry name" value="Transferase(Phosphotransferase) domain 1"/>
    <property type="match status" value="1"/>
</dbReference>
<feature type="domain" description="Protein kinase" evidence="4">
    <location>
        <begin position="20"/>
        <end position="297"/>
    </location>
</feature>
<keyword evidence="3" id="KW-0472">Membrane</keyword>
<dbReference type="CDD" id="cd14014">
    <property type="entry name" value="STKc_PknB_like"/>
    <property type="match status" value="1"/>
</dbReference>
<keyword evidence="3" id="KW-0812">Transmembrane</keyword>
<dbReference type="Proteomes" id="UP000612585">
    <property type="component" value="Unassembled WGS sequence"/>
</dbReference>
<dbReference type="RefSeq" id="WP_203995002.1">
    <property type="nucleotide sequence ID" value="NZ_BOPG01000024.1"/>
</dbReference>
<accession>A0A8J3Z4Z6</accession>
<dbReference type="EMBL" id="BOPG01000024">
    <property type="protein sequence ID" value="GIJ56527.1"/>
    <property type="molecule type" value="Genomic_DNA"/>
</dbReference>
<dbReference type="GO" id="GO:0005737">
    <property type="term" value="C:cytoplasm"/>
    <property type="evidence" value="ECO:0007669"/>
    <property type="project" value="TreeGrafter"/>
</dbReference>
<sequence>MTTTGAWAVRVPPGYRVGGWTVTAGIATGSWGSVYDARWTGPEPPPGPDRVALKVLPTGTVTPRQVNHLRDMASREVRAHRLGPHPRLIRCFEVRTIDDPDHPDLDGATVLVLERADRSLADLLRSGPAPAPDAGRLVEEICAGLAHMHAHGWVHGDLKPGNVLLMADGSVRLADFGLTAELEGTHGYLPPIASPDYVPPERWTERLGEHGLAIRPTADVWALGVTAYMLFTGRHPFPGAGSRARALAAAGHAGELGFPDAVPPGWRTLIRDCLAPTHAARSRHDTGSLLVRIRELRRGTPVRRPRGRVGLLAGSVVAVVAAVTVAVPLIRDARRAGDAAARPLSTATPAATATAEYRPDLLRTGVGIPAQYRELIVTAGTTCDAPGLSPALVAAMLKVESDFDPDLSDPARDEYGIARWTPRVLAHYLPRPQPDPPAPPFPPALSIPAVGRFLCYLSPRIAGVPGDPALLLAAAYRTSSSTVVAAGGVPSTLRAHVDRVGEYHERYRPGR</sequence>
<dbReference type="GO" id="GO:0004674">
    <property type="term" value="F:protein serine/threonine kinase activity"/>
    <property type="evidence" value="ECO:0007669"/>
    <property type="project" value="TreeGrafter"/>
</dbReference>
<evidence type="ECO:0000256" key="2">
    <source>
        <dbReference type="ARBA" id="ARBA00022840"/>
    </source>
</evidence>
<dbReference type="GO" id="GO:0035556">
    <property type="term" value="P:intracellular signal transduction"/>
    <property type="evidence" value="ECO:0007669"/>
    <property type="project" value="TreeGrafter"/>
</dbReference>
<dbReference type="GO" id="GO:0005524">
    <property type="term" value="F:ATP binding"/>
    <property type="evidence" value="ECO:0007669"/>
    <property type="project" value="UniProtKB-KW"/>
</dbReference>
<feature type="transmembrane region" description="Helical" evidence="3">
    <location>
        <begin position="309"/>
        <end position="330"/>
    </location>
</feature>
<keyword evidence="3" id="KW-1133">Transmembrane helix</keyword>
<keyword evidence="2" id="KW-0067">ATP-binding</keyword>
<evidence type="ECO:0000313" key="5">
    <source>
        <dbReference type="EMBL" id="GIJ56527.1"/>
    </source>
</evidence>
<dbReference type="PANTHER" id="PTHR24346">
    <property type="entry name" value="MAP/MICROTUBULE AFFINITY-REGULATING KINASE"/>
    <property type="match status" value="1"/>
</dbReference>
<organism evidence="5 6">
    <name type="scientific">Virgisporangium aurantiacum</name>
    <dbReference type="NCBI Taxonomy" id="175570"/>
    <lineage>
        <taxon>Bacteria</taxon>
        <taxon>Bacillati</taxon>
        <taxon>Actinomycetota</taxon>
        <taxon>Actinomycetes</taxon>
        <taxon>Micromonosporales</taxon>
        <taxon>Micromonosporaceae</taxon>
        <taxon>Virgisporangium</taxon>
    </lineage>
</organism>
<evidence type="ECO:0000259" key="4">
    <source>
        <dbReference type="PROSITE" id="PS50011"/>
    </source>
</evidence>
<evidence type="ECO:0000256" key="3">
    <source>
        <dbReference type="SAM" id="Phobius"/>
    </source>
</evidence>
<dbReference type="PROSITE" id="PS50011">
    <property type="entry name" value="PROTEIN_KINASE_DOM"/>
    <property type="match status" value="1"/>
</dbReference>
<reference evidence="5" key="1">
    <citation type="submission" date="2021-01" db="EMBL/GenBank/DDBJ databases">
        <title>Whole genome shotgun sequence of Virgisporangium aurantiacum NBRC 16421.</title>
        <authorList>
            <person name="Komaki H."/>
            <person name="Tamura T."/>
        </authorList>
    </citation>
    <scope>NUCLEOTIDE SEQUENCE</scope>
    <source>
        <strain evidence="5">NBRC 16421</strain>
    </source>
</reference>
<evidence type="ECO:0000256" key="1">
    <source>
        <dbReference type="ARBA" id="ARBA00022741"/>
    </source>
</evidence>
<dbReference type="SUPFAM" id="SSF53955">
    <property type="entry name" value="Lysozyme-like"/>
    <property type="match status" value="1"/>
</dbReference>
<gene>
    <name evidence="5" type="ORF">Vau01_040430</name>
</gene>
<keyword evidence="1" id="KW-0547">Nucleotide-binding</keyword>
<name>A0A8J3Z4Z6_9ACTN</name>
<dbReference type="InterPro" id="IPR023346">
    <property type="entry name" value="Lysozyme-like_dom_sf"/>
</dbReference>
<protein>
    <recommendedName>
        <fullName evidence="4">Protein kinase domain-containing protein</fullName>
    </recommendedName>
</protein>
<dbReference type="SMART" id="SM00220">
    <property type="entry name" value="S_TKc"/>
    <property type="match status" value="1"/>
</dbReference>
<dbReference type="InterPro" id="IPR000719">
    <property type="entry name" value="Prot_kinase_dom"/>
</dbReference>
<keyword evidence="6" id="KW-1185">Reference proteome</keyword>
<dbReference type="SUPFAM" id="SSF56112">
    <property type="entry name" value="Protein kinase-like (PK-like)"/>
    <property type="match status" value="1"/>
</dbReference>
<dbReference type="AlphaFoldDB" id="A0A8J3Z4Z6"/>
<dbReference type="PANTHER" id="PTHR24346:SF30">
    <property type="entry name" value="MATERNAL EMBRYONIC LEUCINE ZIPPER KINASE"/>
    <property type="match status" value="1"/>
</dbReference>
<evidence type="ECO:0000313" key="6">
    <source>
        <dbReference type="Proteomes" id="UP000612585"/>
    </source>
</evidence>
<dbReference type="Gene3D" id="1.10.530.10">
    <property type="match status" value="1"/>
</dbReference>
<dbReference type="Pfam" id="PF00069">
    <property type="entry name" value="Pkinase"/>
    <property type="match status" value="1"/>
</dbReference>
<dbReference type="InterPro" id="IPR011009">
    <property type="entry name" value="Kinase-like_dom_sf"/>
</dbReference>
<comment type="caution">
    <text evidence="5">The sequence shown here is derived from an EMBL/GenBank/DDBJ whole genome shotgun (WGS) entry which is preliminary data.</text>
</comment>